<evidence type="ECO:0008006" key="3">
    <source>
        <dbReference type="Google" id="ProtNLM"/>
    </source>
</evidence>
<evidence type="ECO:0000313" key="1">
    <source>
        <dbReference type="EMBL" id="MEA5404894.1"/>
    </source>
</evidence>
<keyword evidence="2" id="KW-1185">Reference proteome</keyword>
<comment type="caution">
    <text evidence="1">The sequence shown here is derived from an EMBL/GenBank/DDBJ whole genome shotgun (WGS) entry which is preliminary data.</text>
</comment>
<dbReference type="RefSeq" id="WP_323698327.1">
    <property type="nucleotide sequence ID" value="NZ_JAYGIL010000027.1"/>
</dbReference>
<proteinExistence type="predicted"/>
<protein>
    <recommendedName>
        <fullName evidence="3">SCP2 domain-containing protein</fullName>
    </recommendedName>
</protein>
<evidence type="ECO:0000313" key="2">
    <source>
        <dbReference type="Proteomes" id="UP001303899"/>
    </source>
</evidence>
<organism evidence="1 2">
    <name type="scientific">Arcicella gelida</name>
    <dbReference type="NCBI Taxonomy" id="2984195"/>
    <lineage>
        <taxon>Bacteria</taxon>
        <taxon>Pseudomonadati</taxon>
        <taxon>Bacteroidota</taxon>
        <taxon>Cytophagia</taxon>
        <taxon>Cytophagales</taxon>
        <taxon>Flectobacillaceae</taxon>
        <taxon>Arcicella</taxon>
    </lineage>
</organism>
<name>A0ABU5S8U0_9BACT</name>
<sequence>MKADLQEVIEKWENSSTVEILKKVEIHKEEDNYALLIKSSATLSINGELKKIDSSVTFTTIAQGKNTDYPSLTGDMSNGDVVGFQEYCLKVERDMLKKISLTFKVLNRE</sequence>
<gene>
    <name evidence="1" type="ORF">VB776_18305</name>
</gene>
<reference evidence="1 2" key="1">
    <citation type="submission" date="2023-12" db="EMBL/GenBank/DDBJ databases">
        <title>Novel species of the genus Arcicella isolated from rivers.</title>
        <authorList>
            <person name="Lu H."/>
        </authorList>
    </citation>
    <scope>NUCLEOTIDE SEQUENCE [LARGE SCALE GENOMIC DNA]</scope>
    <source>
        <strain evidence="1 2">DC2W</strain>
    </source>
</reference>
<dbReference type="Proteomes" id="UP001303899">
    <property type="component" value="Unassembled WGS sequence"/>
</dbReference>
<accession>A0ABU5S8U0</accession>
<dbReference type="EMBL" id="JAYGIL010000027">
    <property type="protein sequence ID" value="MEA5404894.1"/>
    <property type="molecule type" value="Genomic_DNA"/>
</dbReference>